<name>A0A3G9J7Q6_9BACL</name>
<evidence type="ECO:0000256" key="1">
    <source>
        <dbReference type="ARBA" id="ARBA00008005"/>
    </source>
</evidence>
<dbReference type="InterPro" id="IPR035089">
    <property type="entry name" value="Phage_sheath_subtilisin"/>
</dbReference>
<feature type="domain" description="Tail sheath protein Gp18-like" evidence="5">
    <location>
        <begin position="33"/>
        <end position="90"/>
    </location>
</feature>
<feature type="domain" description="Phage tail sheath protein-like beta-sandwich" evidence="3">
    <location>
        <begin position="91"/>
        <end position="179"/>
    </location>
</feature>
<dbReference type="Gene3D" id="2.60.40.4290">
    <property type="match status" value="1"/>
</dbReference>
<protein>
    <submittedName>
        <fullName evidence="6">Uncharacterized protein</fullName>
    </submittedName>
</protein>
<evidence type="ECO:0000259" key="4">
    <source>
        <dbReference type="Pfam" id="PF17482"/>
    </source>
</evidence>
<feature type="domain" description="Tail sheath protein C-terminal" evidence="4">
    <location>
        <begin position="341"/>
        <end position="437"/>
    </location>
</feature>
<dbReference type="Gene3D" id="3.30.1370.220">
    <property type="match status" value="1"/>
</dbReference>
<dbReference type="Pfam" id="PF17482">
    <property type="entry name" value="Phage_sheath_1C"/>
    <property type="match status" value="1"/>
</dbReference>
<accession>A0A3G9J7Q6</accession>
<gene>
    <name evidence="6" type="ORF">Back11_12030</name>
</gene>
<dbReference type="RefSeq" id="WP_125654509.1">
    <property type="nucleotide sequence ID" value="NZ_AP019308.1"/>
</dbReference>
<evidence type="ECO:0000259" key="3">
    <source>
        <dbReference type="Pfam" id="PF17481"/>
    </source>
</evidence>
<dbReference type="Proteomes" id="UP000275368">
    <property type="component" value="Chromosome"/>
</dbReference>
<dbReference type="Pfam" id="PF22671">
    <property type="entry name" value="Gp18_domIII_N"/>
    <property type="match status" value="1"/>
</dbReference>
<dbReference type="KEGG" id="pbk:Back11_12030"/>
<evidence type="ECO:0000313" key="6">
    <source>
        <dbReference type="EMBL" id="BBH19858.1"/>
    </source>
</evidence>
<organism evidence="6 7">
    <name type="scientific">Paenibacillus baekrokdamisoli</name>
    <dbReference type="NCBI Taxonomy" id="1712516"/>
    <lineage>
        <taxon>Bacteria</taxon>
        <taxon>Bacillati</taxon>
        <taxon>Bacillota</taxon>
        <taxon>Bacilli</taxon>
        <taxon>Bacillales</taxon>
        <taxon>Paenibacillaceae</taxon>
        <taxon>Paenibacillus</taxon>
    </lineage>
</organism>
<dbReference type="OrthoDB" id="89060at2"/>
<dbReference type="Gene3D" id="3.30.360.90">
    <property type="match status" value="1"/>
</dbReference>
<dbReference type="AlphaFoldDB" id="A0A3G9J7Q6"/>
<dbReference type="InterPro" id="IPR035326">
    <property type="entry name" value="Beta_sandwich_Seath"/>
</dbReference>
<dbReference type="EMBL" id="AP019308">
    <property type="protein sequence ID" value="BBH19858.1"/>
    <property type="molecule type" value="Genomic_DNA"/>
</dbReference>
<dbReference type="InterPro" id="IPR020287">
    <property type="entry name" value="Tail_sheath_C"/>
</dbReference>
<dbReference type="InterPro" id="IPR054564">
    <property type="entry name" value="Gp18_domIII_N"/>
</dbReference>
<evidence type="ECO:0000313" key="7">
    <source>
        <dbReference type="Proteomes" id="UP000275368"/>
    </source>
</evidence>
<dbReference type="Gene3D" id="3.30.1490.360">
    <property type="match status" value="1"/>
</dbReference>
<keyword evidence="7" id="KW-1185">Reference proteome</keyword>
<proteinExistence type="inferred from homology"/>
<comment type="similarity">
    <text evidence="1">Belongs to the myoviridae tail sheath protein family.</text>
</comment>
<reference evidence="6 7" key="1">
    <citation type="submission" date="2018-11" db="EMBL/GenBank/DDBJ databases">
        <title>Complete genome sequence of Paenibacillus baekrokdamisoli strain KCTC 33723.</title>
        <authorList>
            <person name="Kang S.W."/>
            <person name="Lee K.C."/>
            <person name="Kim K.K."/>
            <person name="Kim J.S."/>
            <person name="Kim D.S."/>
            <person name="Ko S.H."/>
            <person name="Yang S.H."/>
            <person name="Lee J.S."/>
        </authorList>
    </citation>
    <scope>NUCLEOTIDE SEQUENCE [LARGE SCALE GENOMIC DNA]</scope>
    <source>
        <strain evidence="6 7">KCTC 33723</strain>
    </source>
</reference>
<feature type="domain" description="Tail sheath protein subtilisin-like" evidence="2">
    <location>
        <begin position="181"/>
        <end position="329"/>
    </location>
</feature>
<dbReference type="Pfam" id="PF04984">
    <property type="entry name" value="Phage_sheath_1"/>
    <property type="match status" value="1"/>
</dbReference>
<dbReference type="Gene3D" id="3.40.50.11790">
    <property type="match status" value="1"/>
</dbReference>
<sequence length="438" mass="46796">MAGGTFTAQNKVRPGVYIDIISEPASLGAVGERGITSLALSLPWGVSGTIITIQAGDDTKAVLGYDLNDPEMLLIREALKRAKTLQLYRLNTGVKATAASGNLTATAVYGGIRGNDIRIVIQTNIDNSAMFDVITYFAGDIVQTQTVANIAGLVSNAWVVFSGTGTLAVTAGVPLIGGANGTITNANYTAYLALLELIDFDTLAYTGTDASLKAIYAAFVRRLRENEGKKVQVVMENYPSADYEGVISIKNGVKLFDGTVLTAAQASAWVAAATAAAGANQSLTYQAYDDAIDAGTRYTNAQIEAALTAGEFLFVLNSGKAVIEQDINSLTSFTPQYSRVFAKNRVIRVFDGLANDIQRIFQQSYIGKISNNANGRSLLQGEIISYLRSMQNMNAIQNFDAQTDVIVSAGEQSDSVYVEVFAQPIDSIEKIYMKVRVS</sequence>
<dbReference type="Pfam" id="PF17481">
    <property type="entry name" value="Phage_sheath_domII"/>
    <property type="match status" value="1"/>
</dbReference>
<evidence type="ECO:0000259" key="5">
    <source>
        <dbReference type="Pfam" id="PF22671"/>
    </source>
</evidence>
<evidence type="ECO:0000259" key="2">
    <source>
        <dbReference type="Pfam" id="PF04984"/>
    </source>
</evidence>